<comment type="subcellular location">
    <subcellularLocation>
        <location evidence="1">Cell membrane</location>
        <topology evidence="1">Multi-pass membrane protein</topology>
    </subcellularLocation>
</comment>
<dbReference type="PANTHER" id="PTHR34979:SF1">
    <property type="entry name" value="INNER MEMBRANE PROTEIN YGAZ"/>
    <property type="match status" value="1"/>
</dbReference>
<keyword evidence="6 8" id="KW-1133">Transmembrane helix</keyword>
<evidence type="ECO:0000256" key="1">
    <source>
        <dbReference type="ARBA" id="ARBA00004651"/>
    </source>
</evidence>
<evidence type="ECO:0000256" key="2">
    <source>
        <dbReference type="ARBA" id="ARBA00010735"/>
    </source>
</evidence>
<evidence type="ECO:0000256" key="4">
    <source>
        <dbReference type="ARBA" id="ARBA00022475"/>
    </source>
</evidence>
<gene>
    <name evidence="9" type="primary">azlC</name>
    <name evidence="9" type="ORF">NCTC10924_01730</name>
</gene>
<feature type="transmembrane region" description="Helical" evidence="8">
    <location>
        <begin position="159"/>
        <end position="177"/>
    </location>
</feature>
<accession>A0A4V0HDR7</accession>
<organism evidence="9 10">
    <name type="scientific">Streptococcus porcinus</name>
    <dbReference type="NCBI Taxonomy" id="1340"/>
    <lineage>
        <taxon>Bacteria</taxon>
        <taxon>Bacillati</taxon>
        <taxon>Bacillota</taxon>
        <taxon>Bacilli</taxon>
        <taxon>Lactobacillales</taxon>
        <taxon>Streptococcaceae</taxon>
        <taxon>Streptococcus</taxon>
    </lineage>
</organism>
<evidence type="ECO:0000313" key="9">
    <source>
        <dbReference type="EMBL" id="VTT46606.1"/>
    </source>
</evidence>
<keyword evidence="7 8" id="KW-0472">Membrane</keyword>
<feature type="transmembrane region" description="Helical" evidence="8">
    <location>
        <begin position="189"/>
        <end position="207"/>
    </location>
</feature>
<reference evidence="9 10" key="1">
    <citation type="submission" date="2019-05" db="EMBL/GenBank/DDBJ databases">
        <authorList>
            <consortium name="Pathogen Informatics"/>
        </authorList>
    </citation>
    <scope>NUCLEOTIDE SEQUENCE [LARGE SCALE GENOMIC DNA]</scope>
    <source>
        <strain evidence="9 10">NCTC10924</strain>
    </source>
</reference>
<evidence type="ECO:0000256" key="7">
    <source>
        <dbReference type="ARBA" id="ARBA00023136"/>
    </source>
</evidence>
<comment type="similarity">
    <text evidence="2">Belongs to the AzlC family.</text>
</comment>
<name>A0A4V0HDR7_STRPO</name>
<dbReference type="InterPro" id="IPR011606">
    <property type="entry name" value="Brnchd-chn_aa_trnsp_permease"/>
</dbReference>
<keyword evidence="5 8" id="KW-0812">Transmembrane</keyword>
<sequence>MKGFKEGVRDALPTAFGYISIGLAFGIIASASGISSLEVALMSALIYGGSAQFAMCALLVGGASLSAIVLTIFLVNLRNMLMSLHATTIFNKSSFWDNIAIASLITDESYGVLLGETVHNKSISPKWMHGNNVLSYVTWVSATVFGAILGNTIGDPQRFGLDFALVAMFIGLLSSQLEAMLLTDGVKKIGLIFLTVFITYLLSSLIFSENLSVLVSTLLACGIGVYLDETK</sequence>
<feature type="transmembrane region" description="Helical" evidence="8">
    <location>
        <begin position="12"/>
        <end position="31"/>
    </location>
</feature>
<dbReference type="GO" id="GO:0005886">
    <property type="term" value="C:plasma membrane"/>
    <property type="evidence" value="ECO:0007669"/>
    <property type="project" value="UniProtKB-SubCell"/>
</dbReference>
<dbReference type="OrthoDB" id="3177005at2"/>
<evidence type="ECO:0000313" key="10">
    <source>
        <dbReference type="Proteomes" id="UP000306241"/>
    </source>
</evidence>
<dbReference type="EMBL" id="LR594052">
    <property type="protein sequence ID" value="VTT46606.1"/>
    <property type="molecule type" value="Genomic_DNA"/>
</dbReference>
<dbReference type="PANTHER" id="PTHR34979">
    <property type="entry name" value="INNER MEMBRANE PROTEIN YGAZ"/>
    <property type="match status" value="1"/>
</dbReference>
<dbReference type="GO" id="GO:1903785">
    <property type="term" value="P:L-valine transmembrane transport"/>
    <property type="evidence" value="ECO:0007669"/>
    <property type="project" value="TreeGrafter"/>
</dbReference>
<evidence type="ECO:0000256" key="3">
    <source>
        <dbReference type="ARBA" id="ARBA00022448"/>
    </source>
</evidence>
<keyword evidence="4" id="KW-1003">Cell membrane</keyword>
<feature type="transmembrane region" description="Helical" evidence="8">
    <location>
        <begin position="51"/>
        <end position="75"/>
    </location>
</feature>
<evidence type="ECO:0000256" key="8">
    <source>
        <dbReference type="SAM" id="Phobius"/>
    </source>
</evidence>
<dbReference type="AlphaFoldDB" id="A0A4V0HDR7"/>
<dbReference type="Proteomes" id="UP000306241">
    <property type="component" value="Chromosome"/>
</dbReference>
<protein>
    <submittedName>
        <fullName evidence="9">Branched-chain amino acid transporter protein</fullName>
    </submittedName>
</protein>
<proteinExistence type="inferred from homology"/>
<feature type="transmembrane region" description="Helical" evidence="8">
    <location>
        <begin position="133"/>
        <end position="153"/>
    </location>
</feature>
<keyword evidence="3" id="KW-0813">Transport</keyword>
<evidence type="ECO:0000256" key="6">
    <source>
        <dbReference type="ARBA" id="ARBA00022989"/>
    </source>
</evidence>
<dbReference type="Pfam" id="PF03591">
    <property type="entry name" value="AzlC"/>
    <property type="match status" value="1"/>
</dbReference>
<evidence type="ECO:0000256" key="5">
    <source>
        <dbReference type="ARBA" id="ARBA00022692"/>
    </source>
</evidence>
<dbReference type="RefSeq" id="WP_093958997.1">
    <property type="nucleotide sequence ID" value="NZ_CP070236.1"/>
</dbReference>